<evidence type="ECO:0000256" key="13">
    <source>
        <dbReference type="ARBA" id="ARBA00022777"/>
    </source>
</evidence>
<organism evidence="21 22">
    <name type="scientific">Paenibacillus aurantius</name>
    <dbReference type="NCBI Taxonomy" id="2918900"/>
    <lineage>
        <taxon>Bacteria</taxon>
        <taxon>Bacillati</taxon>
        <taxon>Bacillota</taxon>
        <taxon>Bacilli</taxon>
        <taxon>Bacillales</taxon>
        <taxon>Paenibacillaceae</taxon>
        <taxon>Paenibacillus</taxon>
    </lineage>
</organism>
<feature type="binding site" evidence="19">
    <location>
        <begin position="32"/>
        <end position="34"/>
    </location>
    <ligand>
        <name>GTP</name>
        <dbReference type="ChEBI" id="CHEBI:37565"/>
    </ligand>
</feature>
<keyword evidence="10" id="KW-0169">Cobalamin biosynthesis</keyword>
<comment type="pathway">
    <text evidence="5">Cofactor biosynthesis; adenosylcobalamin biosynthesis; adenosylcobalamin from cob(II)yrinate a,c-diamide: step 6/7.</text>
</comment>
<dbReference type="CDD" id="cd00544">
    <property type="entry name" value="CobU"/>
    <property type="match status" value="1"/>
</dbReference>
<evidence type="ECO:0000256" key="1">
    <source>
        <dbReference type="ARBA" id="ARBA00000312"/>
    </source>
</evidence>
<protein>
    <recommendedName>
        <fullName evidence="16">Adenosylcobinamide kinase</fullName>
        <ecNumber evidence="8">2.7.1.156</ecNumber>
        <ecNumber evidence="9">2.7.7.62</ecNumber>
    </recommendedName>
    <alternativeName>
        <fullName evidence="17">Adenosylcobinamide-phosphate guanylyltransferase</fullName>
    </alternativeName>
</protein>
<reference evidence="21 22" key="1">
    <citation type="submission" date="2022-02" db="EMBL/GenBank/DDBJ databases">
        <title>Paenibacillus sp. MBLB1776 Whole Genome Shotgun Sequencing.</title>
        <authorList>
            <person name="Hwang C.Y."/>
            <person name="Cho E.-S."/>
            <person name="Seo M.-J."/>
        </authorList>
    </citation>
    <scope>NUCLEOTIDE SEQUENCE [LARGE SCALE GENOMIC DNA]</scope>
    <source>
        <strain evidence="21 22">MBLB1776</strain>
    </source>
</reference>
<evidence type="ECO:0000256" key="20">
    <source>
        <dbReference type="SAM" id="MobiDB-lite"/>
    </source>
</evidence>
<feature type="active site" description="GMP-histidine intermediate" evidence="18">
    <location>
        <position position="48"/>
    </location>
</feature>
<feature type="binding site" evidence="19">
    <location>
        <begin position="7"/>
        <end position="14"/>
    </location>
    <ligand>
        <name>GTP</name>
        <dbReference type="ChEBI" id="CHEBI:37565"/>
    </ligand>
</feature>
<dbReference type="SUPFAM" id="SSF52540">
    <property type="entry name" value="P-loop containing nucleoside triphosphate hydrolases"/>
    <property type="match status" value="2"/>
</dbReference>
<feature type="region of interest" description="Disordered" evidence="20">
    <location>
        <begin position="80"/>
        <end position="115"/>
    </location>
</feature>
<evidence type="ECO:0000256" key="7">
    <source>
        <dbReference type="ARBA" id="ARBA00007490"/>
    </source>
</evidence>
<keyword evidence="22" id="KW-1185">Reference proteome</keyword>
<dbReference type="EC" id="2.7.7.62" evidence="9"/>
<dbReference type="PANTHER" id="PTHR34848:SF1">
    <property type="entry name" value="BIFUNCTIONAL ADENOSYLCOBALAMIN BIOSYNTHESIS PROTEIN COBU"/>
    <property type="match status" value="1"/>
</dbReference>
<evidence type="ECO:0000256" key="2">
    <source>
        <dbReference type="ARBA" id="ARBA00000711"/>
    </source>
</evidence>
<evidence type="ECO:0000256" key="8">
    <source>
        <dbReference type="ARBA" id="ARBA00012016"/>
    </source>
</evidence>
<keyword evidence="21" id="KW-0548">Nucleotidyltransferase</keyword>
<dbReference type="PIRSF" id="PIRSF006135">
    <property type="entry name" value="CobU"/>
    <property type="match status" value="1"/>
</dbReference>
<evidence type="ECO:0000256" key="16">
    <source>
        <dbReference type="ARBA" id="ARBA00029570"/>
    </source>
</evidence>
<dbReference type="InterPro" id="IPR003203">
    <property type="entry name" value="CobU/CobP"/>
</dbReference>
<evidence type="ECO:0000313" key="21">
    <source>
        <dbReference type="EMBL" id="WNQ10231.1"/>
    </source>
</evidence>
<sequence>MRIMITGGARSGKSSFAEQYAAALGQEGVYVATSQLYDEEMRERAALHREQREASGFRWTTVEEPYDLAGVLSRWSRPEAEPLATSADGHAPANPPSRPMSPISQPGGPDEDRASRPPVILVDCLTLWLSNQMLKAGAPEPGWEDAVRQETEGLLDALSACRGTVLLVTNEVGGGIVPVYPLGRRFRDEAGRLNRQVAERCDQVFLVTAGIPVELKSLAFRLPGPDGPTAR</sequence>
<keyword evidence="12 19" id="KW-0547">Nucleotide-binding</keyword>
<dbReference type="Gene3D" id="3.40.50.300">
    <property type="entry name" value="P-loop containing nucleotide triphosphate hydrolases"/>
    <property type="match status" value="1"/>
</dbReference>
<evidence type="ECO:0000256" key="4">
    <source>
        <dbReference type="ARBA" id="ARBA00003889"/>
    </source>
</evidence>
<evidence type="ECO:0000256" key="19">
    <source>
        <dbReference type="PIRSR" id="PIRSR006135-2"/>
    </source>
</evidence>
<keyword evidence="15 19" id="KW-0342">GTP-binding</keyword>
<dbReference type="EC" id="2.7.1.156" evidence="8"/>
<feature type="binding site" evidence="19">
    <location>
        <begin position="49"/>
        <end position="52"/>
    </location>
    <ligand>
        <name>GTP</name>
        <dbReference type="ChEBI" id="CHEBI:37565"/>
    </ligand>
</feature>
<comment type="pathway">
    <text evidence="6">Cofactor biosynthesis; adenosylcobalamin biosynthesis; adenosylcobalamin from cob(II)yrinate a,c-diamide: step 5/7.</text>
</comment>
<comment type="similarity">
    <text evidence="7">Belongs to the CobU/CobP family.</text>
</comment>
<dbReference type="Proteomes" id="UP001305702">
    <property type="component" value="Chromosome"/>
</dbReference>
<evidence type="ECO:0000256" key="9">
    <source>
        <dbReference type="ARBA" id="ARBA00012523"/>
    </source>
</evidence>
<name>A0AA96LDR6_9BACL</name>
<dbReference type="GO" id="GO:0008820">
    <property type="term" value="F:cobinamide phosphate guanylyltransferase activity"/>
    <property type="evidence" value="ECO:0007669"/>
    <property type="project" value="UniProtKB-EC"/>
</dbReference>
<evidence type="ECO:0000256" key="6">
    <source>
        <dbReference type="ARBA" id="ARBA00005159"/>
    </source>
</evidence>
<dbReference type="GO" id="GO:0043752">
    <property type="term" value="F:adenosylcobinamide kinase activity"/>
    <property type="evidence" value="ECO:0007669"/>
    <property type="project" value="UniProtKB-EC"/>
</dbReference>
<dbReference type="RefSeq" id="WP_315604005.1">
    <property type="nucleotide sequence ID" value="NZ_CP130318.1"/>
</dbReference>
<evidence type="ECO:0000256" key="3">
    <source>
        <dbReference type="ARBA" id="ARBA00001522"/>
    </source>
</evidence>
<evidence type="ECO:0000256" key="5">
    <source>
        <dbReference type="ARBA" id="ARBA00004692"/>
    </source>
</evidence>
<evidence type="ECO:0000256" key="12">
    <source>
        <dbReference type="ARBA" id="ARBA00022741"/>
    </source>
</evidence>
<dbReference type="KEGG" id="paun:MJA45_21795"/>
<accession>A0AA96LDR6</accession>
<dbReference type="InterPro" id="IPR027417">
    <property type="entry name" value="P-loop_NTPase"/>
</dbReference>
<evidence type="ECO:0000256" key="14">
    <source>
        <dbReference type="ARBA" id="ARBA00022840"/>
    </source>
</evidence>
<comment type="catalytic activity">
    <reaction evidence="3">
        <text>adenosylcob(III)inamide + GTP = adenosylcob(III)inamide phosphate + GDP + H(+)</text>
        <dbReference type="Rhea" id="RHEA:15765"/>
        <dbReference type="ChEBI" id="CHEBI:2480"/>
        <dbReference type="ChEBI" id="CHEBI:15378"/>
        <dbReference type="ChEBI" id="CHEBI:37565"/>
        <dbReference type="ChEBI" id="CHEBI:58189"/>
        <dbReference type="ChEBI" id="CHEBI:58502"/>
        <dbReference type="EC" id="2.7.1.156"/>
    </reaction>
</comment>
<gene>
    <name evidence="21" type="ORF">MJA45_21795</name>
</gene>
<keyword evidence="11 21" id="KW-0808">Transferase</keyword>
<keyword evidence="14" id="KW-0067">ATP-binding</keyword>
<feature type="binding site" evidence="19">
    <location>
        <position position="123"/>
    </location>
    <ligand>
        <name>GTP</name>
        <dbReference type="ChEBI" id="CHEBI:37565"/>
    </ligand>
</feature>
<dbReference type="Pfam" id="PF02283">
    <property type="entry name" value="CobU"/>
    <property type="match status" value="2"/>
</dbReference>
<evidence type="ECO:0000313" key="22">
    <source>
        <dbReference type="Proteomes" id="UP001305702"/>
    </source>
</evidence>
<dbReference type="PANTHER" id="PTHR34848">
    <property type="match status" value="1"/>
</dbReference>
<proteinExistence type="inferred from homology"/>
<dbReference type="GO" id="GO:0005525">
    <property type="term" value="F:GTP binding"/>
    <property type="evidence" value="ECO:0007669"/>
    <property type="project" value="UniProtKB-KW"/>
</dbReference>
<evidence type="ECO:0000256" key="15">
    <source>
        <dbReference type="ARBA" id="ARBA00023134"/>
    </source>
</evidence>
<evidence type="ECO:0000256" key="18">
    <source>
        <dbReference type="PIRSR" id="PIRSR006135-1"/>
    </source>
</evidence>
<comment type="catalytic activity">
    <reaction evidence="2">
        <text>adenosylcob(III)inamide phosphate + GTP + H(+) = adenosylcob(III)inamide-GDP + diphosphate</text>
        <dbReference type="Rhea" id="RHEA:22712"/>
        <dbReference type="ChEBI" id="CHEBI:15378"/>
        <dbReference type="ChEBI" id="CHEBI:33019"/>
        <dbReference type="ChEBI" id="CHEBI:37565"/>
        <dbReference type="ChEBI" id="CHEBI:58502"/>
        <dbReference type="ChEBI" id="CHEBI:60487"/>
        <dbReference type="EC" id="2.7.7.62"/>
    </reaction>
</comment>
<dbReference type="AlphaFoldDB" id="A0AA96LDR6"/>
<evidence type="ECO:0000256" key="17">
    <source>
        <dbReference type="ARBA" id="ARBA00030571"/>
    </source>
</evidence>
<evidence type="ECO:0000256" key="10">
    <source>
        <dbReference type="ARBA" id="ARBA00022573"/>
    </source>
</evidence>
<dbReference type="EMBL" id="CP130318">
    <property type="protein sequence ID" value="WNQ10231.1"/>
    <property type="molecule type" value="Genomic_DNA"/>
</dbReference>
<dbReference type="GO" id="GO:0009236">
    <property type="term" value="P:cobalamin biosynthetic process"/>
    <property type="evidence" value="ECO:0007669"/>
    <property type="project" value="UniProtKB-KW"/>
</dbReference>
<comment type="function">
    <text evidence="4">Catalyzes ATP-dependent phosphorylation of adenosylcobinamide and addition of GMP to adenosylcobinamide phosphate.</text>
</comment>
<evidence type="ECO:0000256" key="11">
    <source>
        <dbReference type="ARBA" id="ARBA00022679"/>
    </source>
</evidence>
<dbReference type="GO" id="GO:0005524">
    <property type="term" value="F:ATP binding"/>
    <property type="evidence" value="ECO:0007669"/>
    <property type="project" value="UniProtKB-KW"/>
</dbReference>
<feature type="binding site" evidence="19">
    <location>
        <position position="63"/>
    </location>
    <ligand>
        <name>GTP</name>
        <dbReference type="ChEBI" id="CHEBI:37565"/>
    </ligand>
</feature>
<keyword evidence="13 21" id="KW-0418">Kinase</keyword>
<comment type="catalytic activity">
    <reaction evidence="1">
        <text>adenosylcob(III)inamide + ATP = adenosylcob(III)inamide phosphate + ADP + H(+)</text>
        <dbReference type="Rhea" id="RHEA:15769"/>
        <dbReference type="ChEBI" id="CHEBI:2480"/>
        <dbReference type="ChEBI" id="CHEBI:15378"/>
        <dbReference type="ChEBI" id="CHEBI:30616"/>
        <dbReference type="ChEBI" id="CHEBI:58502"/>
        <dbReference type="ChEBI" id="CHEBI:456216"/>
        <dbReference type="EC" id="2.7.1.156"/>
    </reaction>
</comment>